<organism evidence="1 2">
    <name type="scientific">Paracoccus cavernae</name>
    <dbReference type="NCBI Taxonomy" id="1571207"/>
    <lineage>
        <taxon>Bacteria</taxon>
        <taxon>Pseudomonadati</taxon>
        <taxon>Pseudomonadota</taxon>
        <taxon>Alphaproteobacteria</taxon>
        <taxon>Rhodobacterales</taxon>
        <taxon>Paracoccaceae</taxon>
        <taxon>Paracoccus</taxon>
    </lineage>
</organism>
<dbReference type="RefSeq" id="WP_377688410.1">
    <property type="nucleotide sequence ID" value="NZ_JBHMDZ010000049.1"/>
</dbReference>
<gene>
    <name evidence="1" type="ORF">QWZ10_01280</name>
</gene>
<sequence length="86" mass="9477">MSRQLIANYTFADYATFRAAFDRDSEDRGRNGMTLLQLWRENPTSAWALYQISDAKAAQDYLSGAAGVFNAQAGVSAVRSHLVETA</sequence>
<proteinExistence type="predicted"/>
<accession>A0ABT8D331</accession>
<name>A0ABT8D331_9RHOB</name>
<reference evidence="2" key="1">
    <citation type="journal article" date="2019" name="Int. J. Syst. Evol. Microbiol.">
        <title>The Global Catalogue of Microorganisms (GCM) 10K type strain sequencing project: providing services to taxonomists for standard genome sequencing and annotation.</title>
        <authorList>
            <consortium name="The Broad Institute Genomics Platform"/>
            <consortium name="The Broad Institute Genome Sequencing Center for Infectious Disease"/>
            <person name="Wu L."/>
            <person name="Ma J."/>
        </authorList>
    </citation>
    <scope>NUCLEOTIDE SEQUENCE [LARGE SCALE GENOMIC DNA]</scope>
    <source>
        <strain evidence="2">CECT 8482</strain>
    </source>
</reference>
<protein>
    <submittedName>
        <fullName evidence="1">Uncharacterized protein</fullName>
    </submittedName>
</protein>
<evidence type="ECO:0000313" key="1">
    <source>
        <dbReference type="EMBL" id="MDN3710801.1"/>
    </source>
</evidence>
<comment type="caution">
    <text evidence="1">The sequence shown here is derived from an EMBL/GenBank/DDBJ whole genome shotgun (WGS) entry which is preliminary data.</text>
</comment>
<dbReference type="Proteomes" id="UP001243846">
    <property type="component" value="Unassembled WGS sequence"/>
</dbReference>
<dbReference type="EMBL" id="JAUFRC010000001">
    <property type="protein sequence ID" value="MDN3710801.1"/>
    <property type="molecule type" value="Genomic_DNA"/>
</dbReference>
<evidence type="ECO:0000313" key="2">
    <source>
        <dbReference type="Proteomes" id="UP001243846"/>
    </source>
</evidence>
<keyword evidence="2" id="KW-1185">Reference proteome</keyword>